<organism evidence="2">
    <name type="scientific">Lygus hesperus</name>
    <name type="common">Western plant bug</name>
    <dbReference type="NCBI Taxonomy" id="30085"/>
    <lineage>
        <taxon>Eukaryota</taxon>
        <taxon>Metazoa</taxon>
        <taxon>Ecdysozoa</taxon>
        <taxon>Arthropoda</taxon>
        <taxon>Hexapoda</taxon>
        <taxon>Insecta</taxon>
        <taxon>Pterygota</taxon>
        <taxon>Neoptera</taxon>
        <taxon>Paraneoptera</taxon>
        <taxon>Hemiptera</taxon>
        <taxon>Heteroptera</taxon>
        <taxon>Panheteroptera</taxon>
        <taxon>Cimicomorpha</taxon>
        <taxon>Miridae</taxon>
        <taxon>Mirini</taxon>
        <taxon>Lygus</taxon>
    </lineage>
</organism>
<accession>A0A0A9W334</accession>
<feature type="compositionally biased region" description="Basic and acidic residues" evidence="1">
    <location>
        <begin position="47"/>
        <end position="56"/>
    </location>
</feature>
<evidence type="ECO:0000256" key="1">
    <source>
        <dbReference type="SAM" id="MobiDB-lite"/>
    </source>
</evidence>
<proteinExistence type="predicted"/>
<evidence type="ECO:0000313" key="2">
    <source>
        <dbReference type="EMBL" id="JAF99269.1"/>
    </source>
</evidence>
<reference evidence="2" key="2">
    <citation type="submission" date="2014-07" db="EMBL/GenBank/DDBJ databases">
        <authorList>
            <person name="Hull J."/>
        </authorList>
    </citation>
    <scope>NUCLEOTIDE SEQUENCE</scope>
</reference>
<keyword evidence="2" id="KW-0548">Nucleotidyltransferase</keyword>
<name>A0A0A9W334_LYGHE</name>
<dbReference type="AlphaFoldDB" id="A0A0A9W334"/>
<protein>
    <submittedName>
        <fullName evidence="2">2-C-methyl-D-erythritol 4-phosphate cytidylyltransferase</fullName>
    </submittedName>
</protein>
<keyword evidence="2" id="KW-0808">Transferase</keyword>
<dbReference type="GO" id="GO:0016779">
    <property type="term" value="F:nucleotidyltransferase activity"/>
    <property type="evidence" value="ECO:0007669"/>
    <property type="project" value="UniProtKB-KW"/>
</dbReference>
<dbReference type="EMBL" id="GBHO01044334">
    <property type="protein sequence ID" value="JAF99269.1"/>
    <property type="molecule type" value="Transcribed_RNA"/>
</dbReference>
<reference evidence="2" key="1">
    <citation type="journal article" date="2014" name="PLoS ONE">
        <title>Transcriptome-Based Identification of ABC Transporters in the Western Tarnished Plant Bug Lygus hesperus.</title>
        <authorList>
            <person name="Hull J.J."/>
            <person name="Chaney K."/>
            <person name="Geib S.M."/>
            <person name="Fabrick J.A."/>
            <person name="Brent C.S."/>
            <person name="Walsh D."/>
            <person name="Lavine L.C."/>
        </authorList>
    </citation>
    <scope>NUCLEOTIDE SEQUENCE</scope>
</reference>
<sequence length="157" mass="17714">MTAEEQSALCGRFDEYQELKYRLHEQEVQCTAEHGTIANSNSSRSDGNGDTKDDSHPTPVVSYTLRVVKENGSYEDMDIDAVCTVNKSTDKKKVNSSDGDGTQLQRIFMHTVTGLTPNTFYVCLLCPYYGHDIWGTWTSPLKFMTQNLLQLHVTFMS</sequence>
<dbReference type="SUPFAM" id="SSF49265">
    <property type="entry name" value="Fibronectin type III"/>
    <property type="match status" value="1"/>
</dbReference>
<dbReference type="InterPro" id="IPR036116">
    <property type="entry name" value="FN3_sf"/>
</dbReference>
<feature type="region of interest" description="Disordered" evidence="1">
    <location>
        <begin position="32"/>
        <end position="60"/>
    </location>
</feature>
<gene>
    <name evidence="2" type="primary">ispD_3</name>
    <name evidence="2" type="ORF">CM83_3035</name>
</gene>